<dbReference type="AlphaFoldDB" id="A0AAV8W154"/>
<protein>
    <submittedName>
        <fullName evidence="2">Uncharacterized protein</fullName>
    </submittedName>
</protein>
<feature type="compositionally biased region" description="Low complexity" evidence="1">
    <location>
        <begin position="89"/>
        <end position="113"/>
    </location>
</feature>
<proteinExistence type="predicted"/>
<reference evidence="2 3" key="1">
    <citation type="journal article" date="2023" name="Insect Mol. Biol.">
        <title>Genome sequencing provides insights into the evolution of gene families encoding plant cell wall-degrading enzymes in longhorned beetles.</title>
        <authorList>
            <person name="Shin N.R."/>
            <person name="Okamura Y."/>
            <person name="Kirsch R."/>
            <person name="Pauchet Y."/>
        </authorList>
    </citation>
    <scope>NUCLEOTIDE SEQUENCE [LARGE SCALE GENOMIC DNA]</scope>
    <source>
        <strain evidence="2">EAD_L_NR</strain>
    </source>
</reference>
<dbReference type="EMBL" id="JANEYG010000015">
    <property type="protein sequence ID" value="KAJ8920130.1"/>
    <property type="molecule type" value="Genomic_DNA"/>
</dbReference>
<gene>
    <name evidence="2" type="ORF">NQ315_011787</name>
</gene>
<feature type="compositionally biased region" description="Low complexity" evidence="1">
    <location>
        <begin position="40"/>
        <end position="55"/>
    </location>
</feature>
<name>A0AAV8W154_9CUCU</name>
<feature type="region of interest" description="Disordered" evidence="1">
    <location>
        <begin position="31"/>
        <end position="113"/>
    </location>
</feature>
<sequence>MTNIRYQIAINPVTASPTVSGVSGMINLKTEPVPYPLSRSKNTISTGSDSSSSNELSEKKSRNLPGVHSTAEIYNFPTDISTAEPLPPASIESESESSSASTDTTFPSTDSSFDSFDNFEEIVEALISDGAGGETPNGRYSISKVQIKPGRPFDPNQNELAANYLSRLPNLKEQAAPYTPMPYTFRVSNACNRVKIRNMWARCPPFHLLLDHTIAVVWLLFAQKEYNCPLGISQLQWALAFLKTIHTRQGDRPKDVEICISTIENILVDAYAELASELPDVSKLDASVRYVDGALGTESMVMKSIPFSLNYAEMVSRRPRDVEGKTSVLSMTSAEAQEELNNLKEAAGVESIENLDSVSKHKAINVLKAWKTEQLQKIRGELKRLRSIEDKMKDIDDNFEGYLEDDLEMLYTK</sequence>
<evidence type="ECO:0000313" key="2">
    <source>
        <dbReference type="EMBL" id="KAJ8920130.1"/>
    </source>
</evidence>
<evidence type="ECO:0000256" key="1">
    <source>
        <dbReference type="SAM" id="MobiDB-lite"/>
    </source>
</evidence>
<organism evidence="2 3">
    <name type="scientific">Exocentrus adspersus</name>
    <dbReference type="NCBI Taxonomy" id="1586481"/>
    <lineage>
        <taxon>Eukaryota</taxon>
        <taxon>Metazoa</taxon>
        <taxon>Ecdysozoa</taxon>
        <taxon>Arthropoda</taxon>
        <taxon>Hexapoda</taxon>
        <taxon>Insecta</taxon>
        <taxon>Pterygota</taxon>
        <taxon>Neoptera</taxon>
        <taxon>Endopterygota</taxon>
        <taxon>Coleoptera</taxon>
        <taxon>Polyphaga</taxon>
        <taxon>Cucujiformia</taxon>
        <taxon>Chrysomeloidea</taxon>
        <taxon>Cerambycidae</taxon>
        <taxon>Lamiinae</taxon>
        <taxon>Acanthocinini</taxon>
        <taxon>Exocentrus</taxon>
    </lineage>
</organism>
<dbReference type="Proteomes" id="UP001159042">
    <property type="component" value="Unassembled WGS sequence"/>
</dbReference>
<evidence type="ECO:0000313" key="3">
    <source>
        <dbReference type="Proteomes" id="UP001159042"/>
    </source>
</evidence>
<accession>A0AAV8W154</accession>
<comment type="caution">
    <text evidence="2">The sequence shown here is derived from an EMBL/GenBank/DDBJ whole genome shotgun (WGS) entry which is preliminary data.</text>
</comment>
<keyword evidence="3" id="KW-1185">Reference proteome</keyword>